<dbReference type="Proteomes" id="UP000005496">
    <property type="component" value="Unassembled WGS sequence"/>
</dbReference>
<keyword evidence="4" id="KW-1185">Reference proteome</keyword>
<dbReference type="CDD" id="cd14727">
    <property type="entry name" value="ChanN-like"/>
    <property type="match status" value="1"/>
</dbReference>
<dbReference type="SMART" id="SM00228">
    <property type="entry name" value="PDZ"/>
    <property type="match status" value="1"/>
</dbReference>
<feature type="domain" description="PDZ" evidence="2">
    <location>
        <begin position="297"/>
        <end position="370"/>
    </location>
</feature>
<evidence type="ECO:0000313" key="3">
    <source>
        <dbReference type="EMBL" id="EFI33951.1"/>
    </source>
</evidence>
<comment type="caution">
    <text evidence="3">The sequence shown here is derived from an EMBL/GenBank/DDBJ whole genome shotgun (WGS) entry which is preliminary data.</text>
</comment>
<keyword evidence="1" id="KW-0732">Signal</keyword>
<dbReference type="SUPFAM" id="SSF159501">
    <property type="entry name" value="EreA/ChaN-like"/>
    <property type="match status" value="1"/>
</dbReference>
<dbReference type="PROSITE" id="PS50106">
    <property type="entry name" value="PDZ"/>
    <property type="match status" value="1"/>
</dbReference>
<dbReference type="InterPro" id="IPR007314">
    <property type="entry name" value="Cofac_haem-bd_dom"/>
</dbReference>
<dbReference type="InterPro" id="IPR001478">
    <property type="entry name" value="PDZ"/>
</dbReference>
<dbReference type="eggNOG" id="COG3016">
    <property type="taxonomic scope" value="Bacteria"/>
</dbReference>
<evidence type="ECO:0000256" key="1">
    <source>
        <dbReference type="SAM" id="SignalP"/>
    </source>
</evidence>
<feature type="signal peptide" evidence="1">
    <location>
        <begin position="1"/>
        <end position="20"/>
    </location>
</feature>
<sequence length="383" mass="43380">MGIARLFFLCLALLMVAACAPKMPVHIEEPAPQPGEFYTGDGERLTSKEMVDRIRDNDFILLGESHNNPCDHKVQARIVHLLAQSGVDHVLGLEMVNVRRQEVLDSFNRGEISLEELPDRLDWSETWGYDFDLYRPVFEAAREHGVPVKALNLPSEVTRSISHYGLDSLDEEDRRYLPDKITMPPEEQLSFLEKQYEMHQEFVPEDRSELQHFIQAQSTWDSKMAEMAEQFGFEHSLPVVVLAGSEHVRMGWGIEHRLLKQDGDARVTRVLPVRDVEDISPDNPLYFYCPPAQAQHGRMRLGLIMSRQDDVLVVHGVVEDSAADRAGFQKGDEIIGVNSRAVHGMSDLHDAAVKASKTGEPVVFKVLRKAGIKSLKLELPREE</sequence>
<dbReference type="Gene3D" id="3.40.50.11550">
    <property type="match status" value="1"/>
</dbReference>
<dbReference type="EMBL" id="ACJN02000003">
    <property type="protein sequence ID" value="EFI33951.1"/>
    <property type="molecule type" value="Genomic_DNA"/>
</dbReference>
<dbReference type="AlphaFoldDB" id="D6STD5"/>
<evidence type="ECO:0000259" key="2">
    <source>
        <dbReference type="PROSITE" id="PS50106"/>
    </source>
</evidence>
<dbReference type="Pfam" id="PF04187">
    <property type="entry name" value="Cofac_haem_bdg"/>
    <property type="match status" value="1"/>
</dbReference>
<dbReference type="Pfam" id="PF13180">
    <property type="entry name" value="PDZ_2"/>
    <property type="match status" value="1"/>
</dbReference>
<dbReference type="InterPro" id="IPR036034">
    <property type="entry name" value="PDZ_sf"/>
</dbReference>
<protein>
    <recommendedName>
        <fullName evidence="2">PDZ domain-containing protein</fullName>
    </recommendedName>
</protein>
<evidence type="ECO:0000313" key="4">
    <source>
        <dbReference type="Proteomes" id="UP000005496"/>
    </source>
</evidence>
<name>D6STD5_9BACT</name>
<gene>
    <name evidence="3" type="ORF">Dthio_PD1290</name>
</gene>
<proteinExistence type="predicted"/>
<dbReference type="Gene3D" id="2.30.42.10">
    <property type="match status" value="1"/>
</dbReference>
<accession>D6STD5</accession>
<dbReference type="SUPFAM" id="SSF50156">
    <property type="entry name" value="PDZ domain-like"/>
    <property type="match status" value="1"/>
</dbReference>
<feature type="chain" id="PRO_5003087956" description="PDZ domain-containing protein" evidence="1">
    <location>
        <begin position="21"/>
        <end position="383"/>
    </location>
</feature>
<reference evidence="3" key="1">
    <citation type="submission" date="2010-05" db="EMBL/GenBank/DDBJ databases">
        <title>The draft genome of Desulfonatronospira thiodismutans ASO3-1.</title>
        <authorList>
            <consortium name="US DOE Joint Genome Institute (JGI-PGF)"/>
            <person name="Lucas S."/>
            <person name="Copeland A."/>
            <person name="Lapidus A."/>
            <person name="Cheng J.-F."/>
            <person name="Bruce D."/>
            <person name="Goodwin L."/>
            <person name="Pitluck S."/>
            <person name="Chertkov O."/>
            <person name="Brettin T."/>
            <person name="Detter J.C."/>
            <person name="Han C."/>
            <person name="Land M.L."/>
            <person name="Hauser L."/>
            <person name="Kyrpides N."/>
            <person name="Mikhailova N."/>
            <person name="Muyzer G."/>
            <person name="Woyke T."/>
        </authorList>
    </citation>
    <scope>NUCLEOTIDE SEQUENCE [LARGE SCALE GENOMIC DNA]</scope>
    <source>
        <strain evidence="3">ASO3-1</strain>
    </source>
</reference>
<dbReference type="OrthoDB" id="9795827at2"/>
<dbReference type="PROSITE" id="PS51257">
    <property type="entry name" value="PROKAR_LIPOPROTEIN"/>
    <property type="match status" value="1"/>
</dbReference>
<organism evidence="3 4">
    <name type="scientific">Desulfonatronospira thiodismutans ASO3-1</name>
    <dbReference type="NCBI Taxonomy" id="555779"/>
    <lineage>
        <taxon>Bacteria</taxon>
        <taxon>Pseudomonadati</taxon>
        <taxon>Thermodesulfobacteriota</taxon>
        <taxon>Desulfovibrionia</taxon>
        <taxon>Desulfovibrionales</taxon>
        <taxon>Desulfonatronovibrionaceae</taxon>
        <taxon>Desulfonatronospira</taxon>
    </lineage>
</organism>